<comment type="caution">
    <text evidence="1">The sequence shown here is derived from an EMBL/GenBank/DDBJ whole genome shotgun (WGS) entry which is preliminary data.</text>
</comment>
<dbReference type="Proteomes" id="UP001209878">
    <property type="component" value="Unassembled WGS sequence"/>
</dbReference>
<gene>
    <name evidence="1" type="ORF">NP493_1391g00046</name>
</gene>
<dbReference type="AlphaFoldDB" id="A0AAD9K5G6"/>
<protein>
    <submittedName>
        <fullName evidence="1">Uncharacterized protein</fullName>
    </submittedName>
</protein>
<name>A0AAD9K5G6_RIDPI</name>
<keyword evidence="2" id="KW-1185">Reference proteome</keyword>
<organism evidence="1 2">
    <name type="scientific">Ridgeia piscesae</name>
    <name type="common">Tubeworm</name>
    <dbReference type="NCBI Taxonomy" id="27915"/>
    <lineage>
        <taxon>Eukaryota</taxon>
        <taxon>Metazoa</taxon>
        <taxon>Spiralia</taxon>
        <taxon>Lophotrochozoa</taxon>
        <taxon>Annelida</taxon>
        <taxon>Polychaeta</taxon>
        <taxon>Sedentaria</taxon>
        <taxon>Canalipalpata</taxon>
        <taxon>Sabellida</taxon>
        <taxon>Siboglinidae</taxon>
        <taxon>Ridgeia</taxon>
    </lineage>
</organism>
<evidence type="ECO:0000313" key="2">
    <source>
        <dbReference type="Proteomes" id="UP001209878"/>
    </source>
</evidence>
<accession>A0AAD9K5G6</accession>
<reference evidence="1" key="1">
    <citation type="journal article" date="2023" name="Mol. Biol. Evol.">
        <title>Third-Generation Sequencing Reveals the Adaptive Role of the Epigenome in Three Deep-Sea Polychaetes.</title>
        <authorList>
            <person name="Perez M."/>
            <person name="Aroh O."/>
            <person name="Sun Y."/>
            <person name="Lan Y."/>
            <person name="Juniper S.K."/>
            <person name="Young C.R."/>
            <person name="Angers B."/>
            <person name="Qian P.Y."/>
        </authorList>
    </citation>
    <scope>NUCLEOTIDE SEQUENCE</scope>
    <source>
        <strain evidence="1">R07B-5</strain>
    </source>
</reference>
<proteinExistence type="predicted"/>
<sequence>MCRGCEGRHRAATDNKSLHLCHASGATPTDRGAFVSVAKVVTPFLTRYQTDRPMVPFLASDIHRLLVQLLVRFMIENMTLAQILDVKMEDRKLQRKTNASDLGFTADALLKQRHQSKKSKFRDFLFDAANNKGEFNNFDPFDNEQRVETFLRIRSVGGVVAIEMTKYLMTSCRASRSRYTVFLEEARERRFGDVVCQKRKCVIDEIDELKAKRLRLEGDVTELTKCADEFAISAELNRDFSFVTKSNAMRQSAKQKGEELLVVRKEFENKLATLGSHTV</sequence>
<evidence type="ECO:0000313" key="1">
    <source>
        <dbReference type="EMBL" id="KAK2164916.1"/>
    </source>
</evidence>
<dbReference type="EMBL" id="JAODUO010001389">
    <property type="protein sequence ID" value="KAK2164916.1"/>
    <property type="molecule type" value="Genomic_DNA"/>
</dbReference>